<feature type="transmembrane region" description="Helical" evidence="1">
    <location>
        <begin position="6"/>
        <end position="28"/>
    </location>
</feature>
<proteinExistence type="predicted"/>
<dbReference type="EMBL" id="JBICCN010000377">
    <property type="protein sequence ID" value="KAL3071995.1"/>
    <property type="molecule type" value="Genomic_DNA"/>
</dbReference>
<keyword evidence="3" id="KW-1185">Reference proteome</keyword>
<protein>
    <submittedName>
        <fullName evidence="2">Uncharacterized protein</fullName>
    </submittedName>
</protein>
<accession>A0ABD2I3F3</accession>
<evidence type="ECO:0000313" key="2">
    <source>
        <dbReference type="EMBL" id="KAL3071995.1"/>
    </source>
</evidence>
<organism evidence="2 3">
    <name type="scientific">Heterodera schachtii</name>
    <name type="common">Sugarbeet cyst nematode worm</name>
    <name type="synonym">Tylenchus schachtii</name>
    <dbReference type="NCBI Taxonomy" id="97005"/>
    <lineage>
        <taxon>Eukaryota</taxon>
        <taxon>Metazoa</taxon>
        <taxon>Ecdysozoa</taxon>
        <taxon>Nematoda</taxon>
        <taxon>Chromadorea</taxon>
        <taxon>Rhabditida</taxon>
        <taxon>Tylenchina</taxon>
        <taxon>Tylenchomorpha</taxon>
        <taxon>Tylenchoidea</taxon>
        <taxon>Heteroderidae</taxon>
        <taxon>Heteroderinae</taxon>
        <taxon>Heterodera</taxon>
    </lineage>
</organism>
<reference evidence="2 3" key="1">
    <citation type="submission" date="2024-10" db="EMBL/GenBank/DDBJ databases">
        <authorList>
            <person name="Kim D."/>
        </authorList>
    </citation>
    <scope>NUCLEOTIDE SEQUENCE [LARGE SCALE GENOMIC DNA]</scope>
    <source>
        <strain evidence="2">Taebaek</strain>
    </source>
</reference>
<evidence type="ECO:0000313" key="3">
    <source>
        <dbReference type="Proteomes" id="UP001620645"/>
    </source>
</evidence>
<sequence length="125" mass="14103">MSSNGIIITIVAVFLVLFGTHITTQIGAMNRHRQQRSLGHPFTVDKQQHTAQNENLVGAYLSRGMFSCGAKYVGTLQRLKRIIEEVHADYSECQKSMKQMDEDEQMAFGKGHGTERFAMIDELIN</sequence>
<dbReference type="Proteomes" id="UP001620645">
    <property type="component" value="Unassembled WGS sequence"/>
</dbReference>
<keyword evidence="1" id="KW-0472">Membrane</keyword>
<gene>
    <name evidence="2" type="ORF">niasHS_016078</name>
</gene>
<keyword evidence="1" id="KW-1133">Transmembrane helix</keyword>
<dbReference type="AlphaFoldDB" id="A0ABD2I3F3"/>
<evidence type="ECO:0000256" key="1">
    <source>
        <dbReference type="SAM" id="Phobius"/>
    </source>
</evidence>
<keyword evidence="1" id="KW-0812">Transmembrane</keyword>
<name>A0ABD2I3F3_HETSC</name>
<comment type="caution">
    <text evidence="2">The sequence shown here is derived from an EMBL/GenBank/DDBJ whole genome shotgun (WGS) entry which is preliminary data.</text>
</comment>